<proteinExistence type="predicted"/>
<evidence type="ECO:0000313" key="5">
    <source>
        <dbReference type="Proteomes" id="UP000594873"/>
    </source>
</evidence>
<organism evidence="4 5">
    <name type="scientific">Allosphingosinicella flava</name>
    <dbReference type="NCBI Taxonomy" id="2771430"/>
    <lineage>
        <taxon>Bacteria</taxon>
        <taxon>Pseudomonadati</taxon>
        <taxon>Pseudomonadota</taxon>
        <taxon>Alphaproteobacteria</taxon>
        <taxon>Sphingomonadales</taxon>
        <taxon>Sphingomonadaceae</taxon>
        <taxon>Allosphingosinicella</taxon>
    </lineage>
</organism>
<dbReference type="Proteomes" id="UP000594873">
    <property type="component" value="Chromosome"/>
</dbReference>
<feature type="domain" description="Glycosyltransferase subfamily 4-like N-terminal" evidence="3">
    <location>
        <begin position="13"/>
        <end position="177"/>
    </location>
</feature>
<dbReference type="GO" id="GO:0016757">
    <property type="term" value="F:glycosyltransferase activity"/>
    <property type="evidence" value="ECO:0007669"/>
    <property type="project" value="InterPro"/>
</dbReference>
<accession>A0A7T2LLW1</accession>
<dbReference type="Gene3D" id="3.40.50.2000">
    <property type="entry name" value="Glycogen Phosphorylase B"/>
    <property type="match status" value="2"/>
</dbReference>
<keyword evidence="5" id="KW-1185">Reference proteome</keyword>
<dbReference type="PANTHER" id="PTHR46401">
    <property type="entry name" value="GLYCOSYLTRANSFERASE WBBK-RELATED"/>
    <property type="match status" value="1"/>
</dbReference>
<dbReference type="GO" id="GO:0009103">
    <property type="term" value="P:lipopolysaccharide biosynthetic process"/>
    <property type="evidence" value="ECO:0007669"/>
    <property type="project" value="TreeGrafter"/>
</dbReference>
<name>A0A7T2LLW1_9SPHN</name>
<dbReference type="Pfam" id="PF13439">
    <property type="entry name" value="Glyco_transf_4"/>
    <property type="match status" value="1"/>
</dbReference>
<dbReference type="PANTHER" id="PTHR46401:SF2">
    <property type="entry name" value="GLYCOSYLTRANSFERASE WBBK-RELATED"/>
    <property type="match status" value="1"/>
</dbReference>
<dbReference type="InterPro" id="IPR028098">
    <property type="entry name" value="Glyco_trans_4-like_N"/>
</dbReference>
<dbReference type="RefSeq" id="WP_200970954.1">
    <property type="nucleotide sequence ID" value="NZ_CP065592.1"/>
</dbReference>
<evidence type="ECO:0000259" key="2">
    <source>
        <dbReference type="Pfam" id="PF00534"/>
    </source>
</evidence>
<evidence type="ECO:0000313" key="4">
    <source>
        <dbReference type="EMBL" id="QPQ54427.1"/>
    </source>
</evidence>
<keyword evidence="1 4" id="KW-0808">Transferase</keyword>
<dbReference type="InterPro" id="IPR001296">
    <property type="entry name" value="Glyco_trans_1"/>
</dbReference>
<sequence>MANILINGLKSKVGGGKVIFDTYLRLLADSGPEDHYFILTPDRDAYSHYESKKLTVIDVPSWAHSNLATVLLYRVIFPRLLSRHRIDAILNFGDVVIPSNVPQIYNFDWPYAVYPDSEVWDRLRWQERLLFSVKQYFFEKYLSHATVVMAQTDAMKARLEGQYGLSNVVVVPPAVDIPVSDNLNWRFEAPDDAFKLIYPANYYPHKNIEILEEVAELLQASGMRTVIMTTLNEDEHPAAKVFLGRCTAKELDSAILNVGRIPEAAVAAFFRSADALLMPTLLETFGLPYAEAMFHGKPILTSDRDFSRAVCGDAAIYFDPLNAKSIADAVIDLIGNKDLYRVLVKQGRERLSTMWSWRDVFNEYQRTISMIATTTWTTSPVIRNAG</sequence>
<reference evidence="4 5" key="1">
    <citation type="submission" date="2020-11" db="EMBL/GenBank/DDBJ databases">
        <title>Genome seq and assembly of Sphingosinicella sp.</title>
        <authorList>
            <person name="Chhetri G."/>
        </authorList>
    </citation>
    <scope>NUCLEOTIDE SEQUENCE [LARGE SCALE GENOMIC DNA]</scope>
    <source>
        <strain evidence="4 5">UDD2</strain>
    </source>
</reference>
<dbReference type="Pfam" id="PF00534">
    <property type="entry name" value="Glycos_transf_1"/>
    <property type="match status" value="1"/>
</dbReference>
<dbReference type="SUPFAM" id="SSF53756">
    <property type="entry name" value="UDP-Glycosyltransferase/glycogen phosphorylase"/>
    <property type="match status" value="1"/>
</dbReference>
<feature type="domain" description="Glycosyl transferase family 1" evidence="2">
    <location>
        <begin position="185"/>
        <end position="350"/>
    </location>
</feature>
<gene>
    <name evidence="4" type="ORF">IC614_08715</name>
</gene>
<protein>
    <submittedName>
        <fullName evidence="4">Glycosyltransferase</fullName>
    </submittedName>
</protein>
<dbReference type="KEGG" id="sflv:IC614_08715"/>
<evidence type="ECO:0000259" key="3">
    <source>
        <dbReference type="Pfam" id="PF13439"/>
    </source>
</evidence>
<evidence type="ECO:0000256" key="1">
    <source>
        <dbReference type="ARBA" id="ARBA00022679"/>
    </source>
</evidence>
<dbReference type="AlphaFoldDB" id="A0A7T2LLW1"/>
<dbReference type="EMBL" id="CP065592">
    <property type="protein sequence ID" value="QPQ54427.1"/>
    <property type="molecule type" value="Genomic_DNA"/>
</dbReference>